<dbReference type="Proteomes" id="UP000688137">
    <property type="component" value="Unassembled WGS sequence"/>
</dbReference>
<reference evidence="1" key="1">
    <citation type="submission" date="2021-01" db="EMBL/GenBank/DDBJ databases">
        <authorList>
            <consortium name="Genoscope - CEA"/>
            <person name="William W."/>
        </authorList>
    </citation>
    <scope>NUCLEOTIDE SEQUENCE</scope>
</reference>
<gene>
    <name evidence="1" type="ORF">PPRIM_AZ9-3.1.T0110072</name>
</gene>
<proteinExistence type="predicted"/>
<protein>
    <recommendedName>
        <fullName evidence="3">Ubiquitin-like domain-containing protein</fullName>
    </recommendedName>
</protein>
<dbReference type="OMA" id="QDDITIQ"/>
<dbReference type="EMBL" id="CAJJDM010000008">
    <property type="protein sequence ID" value="CAD8046728.1"/>
    <property type="molecule type" value="Genomic_DNA"/>
</dbReference>
<keyword evidence="2" id="KW-1185">Reference proteome</keyword>
<evidence type="ECO:0000313" key="1">
    <source>
        <dbReference type="EMBL" id="CAD8046728.1"/>
    </source>
</evidence>
<comment type="caution">
    <text evidence="1">The sequence shown here is derived from an EMBL/GenBank/DDBJ whole genome shotgun (WGS) entry which is preliminary data.</text>
</comment>
<evidence type="ECO:0000313" key="2">
    <source>
        <dbReference type="Proteomes" id="UP000688137"/>
    </source>
</evidence>
<sequence length="253" mass="29701">MLNLYLQIPDSNIGQYSIRFPQSKQISDLIEWIYDNFNQFFKLQNKNKINIYNNGNGQNYRCSNQLLSSCLKNNDILILGEIQQEKELHFFLEYQSLITEIKIEDDITIQELMEFAYCTFDISNDIKLDFMYENINLSNQNIKKKLAEFNIQNNGKIQIVPHKIIDNNLINIQILFRDIGSSIKQQFQKCDILAKIVQAAIQYLQLDQNTAALSVIYKGRYYNDYKITLSEMKLMEDDIIEIKISYCGGQSYC</sequence>
<name>A0A8S1K8D0_PARPR</name>
<accession>A0A8S1K8D0</accession>
<dbReference type="AlphaFoldDB" id="A0A8S1K8D0"/>
<organism evidence="1 2">
    <name type="scientific">Paramecium primaurelia</name>
    <dbReference type="NCBI Taxonomy" id="5886"/>
    <lineage>
        <taxon>Eukaryota</taxon>
        <taxon>Sar</taxon>
        <taxon>Alveolata</taxon>
        <taxon>Ciliophora</taxon>
        <taxon>Intramacronucleata</taxon>
        <taxon>Oligohymenophorea</taxon>
        <taxon>Peniculida</taxon>
        <taxon>Parameciidae</taxon>
        <taxon>Paramecium</taxon>
    </lineage>
</organism>
<evidence type="ECO:0008006" key="3">
    <source>
        <dbReference type="Google" id="ProtNLM"/>
    </source>
</evidence>